<evidence type="ECO:0000313" key="2">
    <source>
        <dbReference type="EMBL" id="GIY89849.1"/>
    </source>
</evidence>
<evidence type="ECO:0000313" key="3">
    <source>
        <dbReference type="Proteomes" id="UP001054945"/>
    </source>
</evidence>
<dbReference type="Proteomes" id="UP001054945">
    <property type="component" value="Unassembled WGS sequence"/>
</dbReference>
<keyword evidence="1" id="KW-0812">Transmembrane</keyword>
<accession>A0AAV4X7L8</accession>
<dbReference type="AlphaFoldDB" id="A0AAV4X7L8"/>
<organism evidence="2 3">
    <name type="scientific">Caerostris extrusa</name>
    <name type="common">Bark spider</name>
    <name type="synonym">Caerostris bankana</name>
    <dbReference type="NCBI Taxonomy" id="172846"/>
    <lineage>
        <taxon>Eukaryota</taxon>
        <taxon>Metazoa</taxon>
        <taxon>Ecdysozoa</taxon>
        <taxon>Arthropoda</taxon>
        <taxon>Chelicerata</taxon>
        <taxon>Arachnida</taxon>
        <taxon>Araneae</taxon>
        <taxon>Araneomorphae</taxon>
        <taxon>Entelegynae</taxon>
        <taxon>Araneoidea</taxon>
        <taxon>Araneidae</taxon>
        <taxon>Caerostris</taxon>
    </lineage>
</organism>
<evidence type="ECO:0000256" key="1">
    <source>
        <dbReference type="SAM" id="Phobius"/>
    </source>
</evidence>
<name>A0AAV4X7L8_CAEEX</name>
<keyword evidence="3" id="KW-1185">Reference proteome</keyword>
<comment type="caution">
    <text evidence="2">The sequence shown here is derived from an EMBL/GenBank/DDBJ whole genome shotgun (WGS) entry which is preliminary data.</text>
</comment>
<sequence>MQWCRDWLSTFECTLVCYVQQGQSDHKRRAVFFGLQLEHSFLVDFAYRHICLYILESFYLLSCCFVFTLLPRRLVSGILQFTHQKACRSSSMATKGLNDFENSLKVASDVSNSKEFISGPSSQCRNMGCGAAHDSL</sequence>
<keyword evidence="1" id="KW-1133">Transmembrane helix</keyword>
<keyword evidence="1" id="KW-0472">Membrane</keyword>
<protein>
    <submittedName>
        <fullName evidence="2">Uncharacterized protein</fullName>
    </submittedName>
</protein>
<reference evidence="2 3" key="1">
    <citation type="submission" date="2021-06" db="EMBL/GenBank/DDBJ databases">
        <title>Caerostris extrusa draft genome.</title>
        <authorList>
            <person name="Kono N."/>
            <person name="Arakawa K."/>
        </authorList>
    </citation>
    <scope>NUCLEOTIDE SEQUENCE [LARGE SCALE GENOMIC DNA]</scope>
</reference>
<proteinExistence type="predicted"/>
<feature type="transmembrane region" description="Helical" evidence="1">
    <location>
        <begin position="45"/>
        <end position="70"/>
    </location>
</feature>
<dbReference type="EMBL" id="BPLR01017266">
    <property type="protein sequence ID" value="GIY89849.1"/>
    <property type="molecule type" value="Genomic_DNA"/>
</dbReference>
<gene>
    <name evidence="2" type="ORF">CEXT_114651</name>
</gene>